<dbReference type="Proteomes" id="UP000036790">
    <property type="component" value="Unassembled WGS sequence"/>
</dbReference>
<dbReference type="FunFam" id="3.40.50.10110:FF:000003">
    <property type="entry name" value="DNA polymerase III holoenzyme chi subunit"/>
    <property type="match status" value="1"/>
</dbReference>
<dbReference type="GO" id="GO:0003887">
    <property type="term" value="F:DNA-directed DNA polymerase activity"/>
    <property type="evidence" value="ECO:0007669"/>
    <property type="project" value="InterPro"/>
</dbReference>
<sequence>MPRADFYLIAKPRFLNEPLRLVCELARKANDANLSTLILARDAEQAEALDDLLWAFDDEAYVPHQIAGTDEEDELAPVLIAAPEFAAPSRPLVINLRDDPYLGACDRVLEVVPADTAAREPLRERWKQYKALGLELTKYDM</sequence>
<dbReference type="InterPro" id="IPR007459">
    <property type="entry name" value="DNA_pol3_chi"/>
</dbReference>
<name>A0AAP1EZF9_9XANT</name>
<dbReference type="Gene3D" id="3.40.50.10110">
    <property type="entry name" value="DNA polymerase III subunit chi"/>
    <property type="match status" value="1"/>
</dbReference>
<accession>A0AAP1EZF9</accession>
<dbReference type="SUPFAM" id="SSF102400">
    <property type="entry name" value="DNA polymerase III chi subunit"/>
    <property type="match status" value="1"/>
</dbReference>
<dbReference type="InterPro" id="IPR036768">
    <property type="entry name" value="PolIII_chi_sf"/>
</dbReference>
<dbReference type="EMBL" id="LHUJ01000118">
    <property type="protein sequence ID" value="KOR46877.1"/>
    <property type="molecule type" value="Genomic_DNA"/>
</dbReference>
<protein>
    <submittedName>
        <fullName evidence="1">DNA polymerase III subunit chi</fullName>
    </submittedName>
</protein>
<comment type="caution">
    <text evidence="1">The sequence shown here is derived from an EMBL/GenBank/DDBJ whole genome shotgun (WGS) entry which is preliminary data.</text>
</comment>
<dbReference type="RefSeq" id="WP_019302173.1">
    <property type="nucleotide sequence ID" value="NZ_CP036251.1"/>
</dbReference>
<dbReference type="GO" id="GO:0032298">
    <property type="term" value="P:positive regulation of DNA-templated DNA replication initiation"/>
    <property type="evidence" value="ECO:0007669"/>
    <property type="project" value="TreeGrafter"/>
</dbReference>
<dbReference type="PANTHER" id="PTHR38767:SF1">
    <property type="entry name" value="DNA POLYMERASE III SUBUNIT CHI"/>
    <property type="match status" value="1"/>
</dbReference>
<evidence type="ECO:0000313" key="1">
    <source>
        <dbReference type="EMBL" id="KOR46877.1"/>
    </source>
</evidence>
<organism evidence="1 2">
    <name type="scientific">Xanthomonas oryzae</name>
    <dbReference type="NCBI Taxonomy" id="347"/>
    <lineage>
        <taxon>Bacteria</taxon>
        <taxon>Pseudomonadati</taxon>
        <taxon>Pseudomonadota</taxon>
        <taxon>Gammaproteobacteria</taxon>
        <taxon>Lysobacterales</taxon>
        <taxon>Lysobacteraceae</taxon>
        <taxon>Xanthomonas</taxon>
    </lineage>
</organism>
<reference evidence="1 2" key="1">
    <citation type="submission" date="2015-07" db="EMBL/GenBank/DDBJ databases">
        <authorList>
            <consortium name="Consortium for Microbial Forensics and Genomics (microFORGE)"/>
            <person name="Knight B.M."/>
            <person name="Roberts D.P."/>
            <person name="Lin D."/>
            <person name="Hari K."/>
            <person name="Fletcher J."/>
            <person name="Melcher U."/>
            <person name="Blagden T."/>
            <person name="Winegar R.A."/>
        </authorList>
    </citation>
    <scope>NUCLEOTIDE SEQUENCE [LARGE SCALE GENOMIC DNA]</scope>
    <source>
        <strain evidence="1 2">X11-5A</strain>
    </source>
</reference>
<dbReference type="Pfam" id="PF04364">
    <property type="entry name" value="DNA_pol3_chi"/>
    <property type="match status" value="1"/>
</dbReference>
<dbReference type="PANTHER" id="PTHR38767">
    <property type="entry name" value="DNA POLYMERASE III SUBUNIT CHI"/>
    <property type="match status" value="1"/>
</dbReference>
<gene>
    <name evidence="1" type="ORF">ADT25_05800</name>
</gene>
<proteinExistence type="predicted"/>
<dbReference type="GO" id="GO:0003677">
    <property type="term" value="F:DNA binding"/>
    <property type="evidence" value="ECO:0007669"/>
    <property type="project" value="InterPro"/>
</dbReference>
<evidence type="ECO:0000313" key="2">
    <source>
        <dbReference type="Proteomes" id="UP000036790"/>
    </source>
</evidence>
<dbReference type="NCBIfam" id="NF004346">
    <property type="entry name" value="PRK05728.1-2"/>
    <property type="match status" value="1"/>
</dbReference>
<dbReference type="AlphaFoldDB" id="A0AAP1EZF9"/>
<reference evidence="1 2" key="2">
    <citation type="submission" date="2015-09" db="EMBL/GenBank/DDBJ databases">
        <title>Draft genome sequence of Xanthomonas oryzae pv. USA str. X11-5A.</title>
        <authorList>
            <person name="Knight B.M."/>
            <person name="Roberts D.P."/>
            <person name="Lin D."/>
            <person name="Hari K."/>
            <person name="Fletcher J."/>
            <person name="Melcher U."/>
            <person name="Blagden T."/>
            <person name="Winegar R.A."/>
        </authorList>
    </citation>
    <scope>NUCLEOTIDE SEQUENCE [LARGE SCALE GENOMIC DNA]</scope>
    <source>
        <strain evidence="1 2">X11-5A</strain>
    </source>
</reference>
<dbReference type="GO" id="GO:0006260">
    <property type="term" value="P:DNA replication"/>
    <property type="evidence" value="ECO:0007669"/>
    <property type="project" value="InterPro"/>
</dbReference>